<dbReference type="Proteomes" id="UP000256964">
    <property type="component" value="Unassembled WGS sequence"/>
</dbReference>
<keyword evidence="1" id="KW-1133">Transmembrane helix</keyword>
<sequence length="97" mass="10338">MFRIAGRPMPLGETPMKVPARQASLARGSILLPGYLVNRSASETMSVRTLSYTGSGSGALRQDTADRARLSVLLICCAFVGGTAWSLALAGLRRRDL</sequence>
<keyword evidence="1" id="KW-0472">Membrane</keyword>
<dbReference type="EMBL" id="KZ857442">
    <property type="protein sequence ID" value="RDX45074.1"/>
    <property type="molecule type" value="Genomic_DNA"/>
</dbReference>
<evidence type="ECO:0000313" key="3">
    <source>
        <dbReference type="Proteomes" id="UP000256964"/>
    </source>
</evidence>
<evidence type="ECO:0000256" key="1">
    <source>
        <dbReference type="SAM" id="Phobius"/>
    </source>
</evidence>
<protein>
    <submittedName>
        <fullName evidence="2">Uncharacterized protein</fullName>
    </submittedName>
</protein>
<dbReference type="AlphaFoldDB" id="A0A371CXQ8"/>
<organism evidence="2 3">
    <name type="scientific">Lentinus brumalis</name>
    <dbReference type="NCBI Taxonomy" id="2498619"/>
    <lineage>
        <taxon>Eukaryota</taxon>
        <taxon>Fungi</taxon>
        <taxon>Dikarya</taxon>
        <taxon>Basidiomycota</taxon>
        <taxon>Agaricomycotina</taxon>
        <taxon>Agaricomycetes</taxon>
        <taxon>Polyporales</taxon>
        <taxon>Polyporaceae</taxon>
        <taxon>Lentinus</taxon>
    </lineage>
</organism>
<feature type="transmembrane region" description="Helical" evidence="1">
    <location>
        <begin position="70"/>
        <end position="92"/>
    </location>
</feature>
<proteinExistence type="predicted"/>
<keyword evidence="3" id="KW-1185">Reference proteome</keyword>
<keyword evidence="1" id="KW-0812">Transmembrane</keyword>
<evidence type="ECO:0000313" key="2">
    <source>
        <dbReference type="EMBL" id="RDX45074.1"/>
    </source>
</evidence>
<accession>A0A371CXQ8</accession>
<gene>
    <name evidence="2" type="ORF">OH76DRAFT_1028831</name>
</gene>
<name>A0A371CXQ8_9APHY</name>
<reference evidence="2 3" key="1">
    <citation type="journal article" date="2018" name="Biotechnol. Biofuels">
        <title>Integrative visual omics of the white-rot fungus Polyporus brumalis exposes the biotechnological potential of its oxidative enzymes for delignifying raw plant biomass.</title>
        <authorList>
            <person name="Miyauchi S."/>
            <person name="Rancon A."/>
            <person name="Drula E."/>
            <person name="Hage H."/>
            <person name="Chaduli D."/>
            <person name="Favel A."/>
            <person name="Grisel S."/>
            <person name="Henrissat B."/>
            <person name="Herpoel-Gimbert I."/>
            <person name="Ruiz-Duenas F.J."/>
            <person name="Chevret D."/>
            <person name="Hainaut M."/>
            <person name="Lin J."/>
            <person name="Wang M."/>
            <person name="Pangilinan J."/>
            <person name="Lipzen A."/>
            <person name="Lesage-Meessen L."/>
            <person name="Navarro D."/>
            <person name="Riley R."/>
            <person name="Grigoriev I.V."/>
            <person name="Zhou S."/>
            <person name="Raouche S."/>
            <person name="Rosso M.N."/>
        </authorList>
    </citation>
    <scope>NUCLEOTIDE SEQUENCE [LARGE SCALE GENOMIC DNA]</scope>
    <source>
        <strain evidence="2 3">BRFM 1820</strain>
    </source>
</reference>